<name>A0ABR0G0A2_9PEZI</name>
<accession>A0ABR0G0A2</accession>
<evidence type="ECO:0000313" key="3">
    <source>
        <dbReference type="EMBL" id="KAK4649161.1"/>
    </source>
</evidence>
<feature type="transmembrane region" description="Helical" evidence="2">
    <location>
        <begin position="139"/>
        <end position="164"/>
    </location>
</feature>
<evidence type="ECO:0000256" key="2">
    <source>
        <dbReference type="SAM" id="Phobius"/>
    </source>
</evidence>
<keyword evidence="2" id="KW-0812">Transmembrane</keyword>
<organism evidence="3 4">
    <name type="scientific">Podospora bellae-mahoneyi</name>
    <dbReference type="NCBI Taxonomy" id="2093777"/>
    <lineage>
        <taxon>Eukaryota</taxon>
        <taxon>Fungi</taxon>
        <taxon>Dikarya</taxon>
        <taxon>Ascomycota</taxon>
        <taxon>Pezizomycotina</taxon>
        <taxon>Sordariomycetes</taxon>
        <taxon>Sordariomycetidae</taxon>
        <taxon>Sordariales</taxon>
        <taxon>Podosporaceae</taxon>
        <taxon>Podospora</taxon>
    </lineage>
</organism>
<keyword evidence="4" id="KW-1185">Reference proteome</keyword>
<evidence type="ECO:0000256" key="1">
    <source>
        <dbReference type="SAM" id="MobiDB-lite"/>
    </source>
</evidence>
<sequence length="468" mass="50746">MATGTSLATEWLQIPIIGSSTQTPSCPSAIFNASSAANVTAHLLVQTPITLSPTAQNAAPPVTVTCIYPIVYGSNLGNTNSTSDTITSIASTAPTTNQSTASLIAPSTISTGSKTDPTSSTVANNSFNHAIGRPSSAEIIGIALGSFGAGLSLAGFVWGLFFCLRRKRRSKPDNHPILPDKATSETPVSFPRPLEGKTTHSSVLAAGRSRGLTLHSYLLDGPGDSEIGSEFNDLAFLLKSHVEDCYHRKPVSYGLASIKQSLEGLGLDEWTQEQIAKSALDPRQRHAAIRSFMSRVIFSAIDIQSISGHSLLPQEVVAFVKALSPTVKSQSPGSPTTQVLDMWRRCSAFLLHEDRQESTLLPSPQGSQWQVKELQTALDKFLVHFLDEHTQVRQNQGEDLNAVIQEFVKFGYVVFSHSCSWRYSFEAEHTCWSKGIVMMPGLERLTRLNGEVLEKPKVVVPPLFENTR</sequence>
<comment type="caution">
    <text evidence="3">The sequence shown here is derived from an EMBL/GenBank/DDBJ whole genome shotgun (WGS) entry which is preliminary data.</text>
</comment>
<dbReference type="Proteomes" id="UP001322138">
    <property type="component" value="Unassembled WGS sequence"/>
</dbReference>
<reference evidence="3 4" key="1">
    <citation type="journal article" date="2023" name="bioRxiv">
        <title>High-quality genome assemblies of four members of thePodospora anserinaspecies complex.</title>
        <authorList>
            <person name="Ament-Velasquez S.L."/>
            <person name="Vogan A.A."/>
            <person name="Wallerman O."/>
            <person name="Hartmann F."/>
            <person name="Gautier V."/>
            <person name="Silar P."/>
            <person name="Giraud T."/>
            <person name="Johannesson H."/>
        </authorList>
    </citation>
    <scope>NUCLEOTIDE SEQUENCE [LARGE SCALE GENOMIC DNA]</scope>
    <source>
        <strain evidence="3 4">CBS 112042</strain>
    </source>
</reference>
<keyword evidence="2" id="KW-0472">Membrane</keyword>
<feature type="region of interest" description="Disordered" evidence="1">
    <location>
        <begin position="173"/>
        <end position="200"/>
    </location>
</feature>
<proteinExistence type="predicted"/>
<dbReference type="GeneID" id="87891132"/>
<protein>
    <submittedName>
        <fullName evidence="3">Uncharacterized protein</fullName>
    </submittedName>
</protein>
<keyword evidence="2" id="KW-1133">Transmembrane helix</keyword>
<dbReference type="EMBL" id="JAFFGZ010000001">
    <property type="protein sequence ID" value="KAK4649161.1"/>
    <property type="molecule type" value="Genomic_DNA"/>
</dbReference>
<gene>
    <name evidence="3" type="ORF">QC761_0018510</name>
</gene>
<evidence type="ECO:0000313" key="4">
    <source>
        <dbReference type="Proteomes" id="UP001322138"/>
    </source>
</evidence>
<dbReference type="RefSeq" id="XP_062738136.1">
    <property type="nucleotide sequence ID" value="XM_062872048.1"/>
</dbReference>